<sequence length="213" mass="24040">MAYDRYDPRNERSRWRDDDRGERNWRSDRERSDSGREERGFFERAGDEIASWFGDDDSGGRRQHRDERPRGRFIGRDDDHRSRSSWSDNNWDRGNSDRDDRSEMPSGWGSRGRESSRDSAPRSRQDYRPITGDYGRSEQYFAAGGMSRGGQDRWAARTARPAAATSIPIMQAGATATSANSTATMRIIAARTKRGSRTSSPAGASSARQSAAC</sequence>
<evidence type="ECO:0000313" key="2">
    <source>
        <dbReference type="EMBL" id="QNN67144.1"/>
    </source>
</evidence>
<feature type="compositionally biased region" description="Basic and acidic residues" evidence="1">
    <location>
        <begin position="90"/>
        <end position="103"/>
    </location>
</feature>
<feature type="region of interest" description="Disordered" evidence="1">
    <location>
        <begin position="1"/>
        <end position="136"/>
    </location>
</feature>
<dbReference type="EMBL" id="CP060718">
    <property type="protein sequence ID" value="QNN67144.1"/>
    <property type="molecule type" value="Genomic_DNA"/>
</dbReference>
<protein>
    <submittedName>
        <fullName evidence="2">SWFGD domain-containing protein</fullName>
    </submittedName>
</protein>
<name>A0A7G9SH19_9SPHN</name>
<dbReference type="AlphaFoldDB" id="A0A7G9SH19"/>
<dbReference type="KEGG" id="slut:H9L13_11015"/>
<evidence type="ECO:0000256" key="1">
    <source>
        <dbReference type="SAM" id="MobiDB-lite"/>
    </source>
</evidence>
<gene>
    <name evidence="2" type="ORF">H9L13_11015</name>
</gene>
<feature type="compositionally biased region" description="Basic and acidic residues" evidence="1">
    <location>
        <begin position="58"/>
        <end position="82"/>
    </location>
</feature>
<dbReference type="NCBIfam" id="NF033157">
    <property type="entry name" value="SWFGD_domain"/>
    <property type="match status" value="1"/>
</dbReference>
<feature type="region of interest" description="Disordered" evidence="1">
    <location>
        <begin position="191"/>
        <end position="213"/>
    </location>
</feature>
<proteinExistence type="predicted"/>
<accession>A0A7G9SH19</accession>
<organism evidence="2 3">
    <name type="scientific">Sphingomonas lutea</name>
    <dbReference type="NCBI Taxonomy" id="1045317"/>
    <lineage>
        <taxon>Bacteria</taxon>
        <taxon>Pseudomonadati</taxon>
        <taxon>Pseudomonadota</taxon>
        <taxon>Alphaproteobacteria</taxon>
        <taxon>Sphingomonadales</taxon>
        <taxon>Sphingomonadaceae</taxon>
        <taxon>Sphingomonas</taxon>
    </lineage>
</organism>
<dbReference type="Proteomes" id="UP000515971">
    <property type="component" value="Chromosome"/>
</dbReference>
<feature type="compositionally biased region" description="Polar residues" evidence="1">
    <location>
        <begin position="197"/>
        <end position="213"/>
    </location>
</feature>
<feature type="compositionally biased region" description="Basic and acidic residues" evidence="1">
    <location>
        <begin position="111"/>
        <end position="127"/>
    </location>
</feature>
<keyword evidence="3" id="KW-1185">Reference proteome</keyword>
<evidence type="ECO:0000313" key="3">
    <source>
        <dbReference type="Proteomes" id="UP000515971"/>
    </source>
</evidence>
<feature type="compositionally biased region" description="Basic and acidic residues" evidence="1">
    <location>
        <begin position="1"/>
        <end position="47"/>
    </location>
</feature>
<dbReference type="InterPro" id="IPR047800">
    <property type="entry name" value="SWFGD_dom"/>
</dbReference>
<reference evidence="2 3" key="1">
    <citation type="submission" date="2020-08" db="EMBL/GenBank/DDBJ databases">
        <title>Genome sequence of Sphingomonas lutea KCTC 23642T.</title>
        <authorList>
            <person name="Hyun D.-W."/>
            <person name="Bae J.-W."/>
        </authorList>
    </citation>
    <scope>NUCLEOTIDE SEQUENCE [LARGE SCALE GENOMIC DNA]</scope>
    <source>
        <strain evidence="2 3">KCTC 23642</strain>
    </source>
</reference>